<dbReference type="GO" id="GO:0003964">
    <property type="term" value="F:RNA-directed DNA polymerase activity"/>
    <property type="evidence" value="ECO:0007669"/>
    <property type="project" value="UniProtKB-KW"/>
</dbReference>
<evidence type="ECO:0000313" key="1">
    <source>
        <dbReference type="EMBL" id="GEX54250.1"/>
    </source>
</evidence>
<dbReference type="Pfam" id="PF08284">
    <property type="entry name" value="RVP_2"/>
    <property type="match status" value="1"/>
</dbReference>
<keyword evidence="1" id="KW-0548">Nucleotidyltransferase</keyword>
<name>A0A699H636_TANCI</name>
<comment type="caution">
    <text evidence="1">The sequence shown here is derived from an EMBL/GenBank/DDBJ whole genome shotgun (WGS) entry which is preliminary data.</text>
</comment>
<keyword evidence="1" id="KW-0695">RNA-directed DNA polymerase</keyword>
<dbReference type="Gene3D" id="2.40.70.10">
    <property type="entry name" value="Acid Proteases"/>
    <property type="match status" value="1"/>
</dbReference>
<dbReference type="InterPro" id="IPR021109">
    <property type="entry name" value="Peptidase_aspartic_dom_sf"/>
</dbReference>
<accession>A0A699H636</accession>
<sequence length="185" mass="20798">MRFSYQQTSNGPKVKARDEIIAITWNLVDRSLTSAKISLLSGIVRSTIDTKYSVRLAGEKVIGVDTIICDCTLNFLNHPSNIDLMPIEIGSFDVIIGIGWLTKYHAMIICEKKMVNIPLGGETLTIRSNMSDGYASIVASEQRAELFIRIGTLEQDNMILRGMLGVERQRVDRLRRSMSYAQRDL</sequence>
<proteinExistence type="predicted"/>
<protein>
    <submittedName>
        <fullName evidence="1">Reverse transcriptase domain-containing protein</fullName>
    </submittedName>
</protein>
<organism evidence="1">
    <name type="scientific">Tanacetum cinerariifolium</name>
    <name type="common">Dalmatian daisy</name>
    <name type="synonym">Chrysanthemum cinerariifolium</name>
    <dbReference type="NCBI Taxonomy" id="118510"/>
    <lineage>
        <taxon>Eukaryota</taxon>
        <taxon>Viridiplantae</taxon>
        <taxon>Streptophyta</taxon>
        <taxon>Embryophyta</taxon>
        <taxon>Tracheophyta</taxon>
        <taxon>Spermatophyta</taxon>
        <taxon>Magnoliopsida</taxon>
        <taxon>eudicotyledons</taxon>
        <taxon>Gunneridae</taxon>
        <taxon>Pentapetalae</taxon>
        <taxon>asterids</taxon>
        <taxon>campanulids</taxon>
        <taxon>Asterales</taxon>
        <taxon>Asteraceae</taxon>
        <taxon>Asteroideae</taxon>
        <taxon>Anthemideae</taxon>
        <taxon>Anthemidinae</taxon>
        <taxon>Tanacetum</taxon>
    </lineage>
</organism>
<keyword evidence="1" id="KW-0808">Transferase</keyword>
<dbReference type="EMBL" id="BKCJ010114529">
    <property type="protein sequence ID" value="GEX54250.1"/>
    <property type="molecule type" value="Genomic_DNA"/>
</dbReference>
<dbReference type="AlphaFoldDB" id="A0A699H636"/>
<gene>
    <name evidence="1" type="ORF">Tci_326225</name>
</gene>
<reference evidence="1" key="1">
    <citation type="journal article" date="2019" name="Sci. Rep.">
        <title>Draft genome of Tanacetum cinerariifolium, the natural source of mosquito coil.</title>
        <authorList>
            <person name="Yamashiro T."/>
            <person name="Shiraishi A."/>
            <person name="Satake H."/>
            <person name="Nakayama K."/>
        </authorList>
    </citation>
    <scope>NUCLEOTIDE SEQUENCE</scope>
</reference>